<accession>A0A6A6Y1J7</accession>
<evidence type="ECO:0000313" key="3">
    <source>
        <dbReference type="RefSeq" id="XP_033568848.1"/>
    </source>
</evidence>
<protein>
    <recommendedName>
        <fullName evidence="4">F-box domain-containing protein</fullName>
    </recommendedName>
</protein>
<reference evidence="3" key="3">
    <citation type="submission" date="2025-04" db="UniProtKB">
        <authorList>
            <consortium name="RefSeq"/>
        </authorList>
    </citation>
    <scope>IDENTIFICATION</scope>
    <source>
        <strain evidence="3">CBS 304.34</strain>
    </source>
</reference>
<dbReference type="Proteomes" id="UP000504636">
    <property type="component" value="Unplaced"/>
</dbReference>
<reference evidence="3" key="2">
    <citation type="submission" date="2020-04" db="EMBL/GenBank/DDBJ databases">
        <authorList>
            <consortium name="NCBI Genome Project"/>
        </authorList>
    </citation>
    <scope>NUCLEOTIDE SEQUENCE</scope>
    <source>
        <strain evidence="3">CBS 304.34</strain>
    </source>
</reference>
<dbReference type="RefSeq" id="XP_033568848.1">
    <property type="nucleotide sequence ID" value="XM_033721481.1"/>
</dbReference>
<sequence>MASTLNIYRVPGRTLSILPCASIEGGCELHRFGRNQPCLEAATSTEIPSNPPATTASVLLPKLSKRSSTFLRLSSPTVASLRIPWITLRSTKTSQNADAKIPPLLTLPVELLQAISLLLPNSSFVSLTLTCTALATALGTRLWTSLTKSKYLNDPDGEEEYHSLLILLQRDRPSYRLCKPCGTIHSPRHSTISIPRNVLTKRDAPPSIIRRTALFFLEPGLWAGFSYLIKGNRIEVAADITGRTRRPAYWLSHAHIESATAKRICLATLSCKAKYAMPLTLYDDSLDDMDSGSLDTTLEFEYEVTPLRGRRNILLFQTTFTFRFVTKDADNPEQRRLDTVGKQHEASIFYFMSQCVDMRPCVHAPSDLLIDEAMCLLFHQTMGSPHRACLVCDRAVAAHEELNGSGSGPNEAPIGTVVVSNAAAPNNVAPNAVATTSTTPPAASPASDVVETSPIELGTSGISKGQLRWESQRRSKQEDWYAHRSCDCIQDFELSVTDGAPQNGEPNHRIENVEVKIWNMFGERPGERDAAIRQPGMLRQLWYDEQWSDLY</sequence>
<keyword evidence="2" id="KW-1185">Reference proteome</keyword>
<dbReference type="GeneID" id="54462374"/>
<reference evidence="1 3" key="1">
    <citation type="journal article" date="2020" name="Stud. Mycol.">
        <title>101 Dothideomycetes genomes: a test case for predicting lifestyles and emergence of pathogens.</title>
        <authorList>
            <person name="Haridas S."/>
            <person name="Albert R."/>
            <person name="Binder M."/>
            <person name="Bloem J."/>
            <person name="Labutti K."/>
            <person name="Salamov A."/>
            <person name="Andreopoulos B."/>
            <person name="Baker S."/>
            <person name="Barry K."/>
            <person name="Bills G."/>
            <person name="Bluhm B."/>
            <person name="Cannon C."/>
            <person name="Castanera R."/>
            <person name="Culley D."/>
            <person name="Daum C."/>
            <person name="Ezra D."/>
            <person name="Gonzalez J."/>
            <person name="Henrissat B."/>
            <person name="Kuo A."/>
            <person name="Liang C."/>
            <person name="Lipzen A."/>
            <person name="Lutzoni F."/>
            <person name="Magnuson J."/>
            <person name="Mondo S."/>
            <person name="Nolan M."/>
            <person name="Ohm R."/>
            <person name="Pangilinan J."/>
            <person name="Park H.-J."/>
            <person name="Ramirez L."/>
            <person name="Alfaro M."/>
            <person name="Sun H."/>
            <person name="Tritt A."/>
            <person name="Yoshinaga Y."/>
            <person name="Zwiers L.-H."/>
            <person name="Turgeon B."/>
            <person name="Goodwin S."/>
            <person name="Spatafora J."/>
            <person name="Crous P."/>
            <person name="Grigoriev I."/>
        </authorList>
    </citation>
    <scope>NUCLEOTIDE SEQUENCE</scope>
    <source>
        <strain evidence="1 3">CBS 304.34</strain>
    </source>
</reference>
<proteinExistence type="predicted"/>
<dbReference type="AlphaFoldDB" id="A0A6A6Y1J7"/>
<gene>
    <name evidence="1 3" type="ORF">BDZ99DRAFT_469385</name>
</gene>
<evidence type="ECO:0000313" key="2">
    <source>
        <dbReference type="Proteomes" id="UP000504636"/>
    </source>
</evidence>
<dbReference type="OrthoDB" id="3766406at2759"/>
<name>A0A6A6Y1J7_9PEZI</name>
<evidence type="ECO:0000313" key="1">
    <source>
        <dbReference type="EMBL" id="KAF2801884.1"/>
    </source>
</evidence>
<organism evidence="1">
    <name type="scientific">Mytilinidion resinicola</name>
    <dbReference type="NCBI Taxonomy" id="574789"/>
    <lineage>
        <taxon>Eukaryota</taxon>
        <taxon>Fungi</taxon>
        <taxon>Dikarya</taxon>
        <taxon>Ascomycota</taxon>
        <taxon>Pezizomycotina</taxon>
        <taxon>Dothideomycetes</taxon>
        <taxon>Pleosporomycetidae</taxon>
        <taxon>Mytilinidiales</taxon>
        <taxon>Mytilinidiaceae</taxon>
        <taxon>Mytilinidion</taxon>
    </lineage>
</organism>
<evidence type="ECO:0008006" key="4">
    <source>
        <dbReference type="Google" id="ProtNLM"/>
    </source>
</evidence>
<dbReference type="EMBL" id="MU003727">
    <property type="protein sequence ID" value="KAF2801884.1"/>
    <property type="molecule type" value="Genomic_DNA"/>
</dbReference>